<feature type="chain" id="PRO_5036836758" evidence="1">
    <location>
        <begin position="17"/>
        <end position="637"/>
    </location>
</feature>
<dbReference type="Gene3D" id="3.10.100.10">
    <property type="entry name" value="Mannose-Binding Protein A, subunit A"/>
    <property type="match status" value="1"/>
</dbReference>
<evidence type="ECO:0000256" key="1">
    <source>
        <dbReference type="SAM" id="SignalP"/>
    </source>
</evidence>
<dbReference type="SUPFAM" id="SSF53300">
    <property type="entry name" value="vWA-like"/>
    <property type="match status" value="1"/>
</dbReference>
<dbReference type="InterPro" id="IPR016186">
    <property type="entry name" value="C-type_lectin-like/link_sf"/>
</dbReference>
<feature type="signal peptide" evidence="1">
    <location>
        <begin position="1"/>
        <end position="16"/>
    </location>
</feature>
<dbReference type="PANTHER" id="PTHR31024">
    <property type="entry name" value="C-TYPE LECTIN"/>
    <property type="match status" value="1"/>
</dbReference>
<reference evidence="4" key="1">
    <citation type="submission" date="2022-11" db="UniProtKB">
        <authorList>
            <consortium name="WormBaseParasite"/>
        </authorList>
    </citation>
    <scope>IDENTIFICATION</scope>
</reference>
<dbReference type="Gene3D" id="3.40.50.410">
    <property type="entry name" value="von Willebrand factor, type A domain"/>
    <property type="match status" value="1"/>
</dbReference>
<dbReference type="AlphaFoldDB" id="A0A914PST0"/>
<dbReference type="InterPro" id="IPR016187">
    <property type="entry name" value="CTDL_fold"/>
</dbReference>
<dbReference type="WBParaSite" id="PDA_v2.g21733.t1">
    <property type="protein sequence ID" value="PDA_v2.g21733.t1"/>
    <property type="gene ID" value="PDA_v2.g21733"/>
</dbReference>
<sequence>MFLLLFLFWIFQLSFAFQVPICKTVRHTGIFSDAYLSTLYTFSFDLTVNANAQNPSYPNTVTVTNFTEWYLNSTVFNRISPWSFVLYDKINKSIECPSMTENCVIQFPNGQQRYYFDFSYKNRTDSTKFVLGTKVFVNEGTFFDGISGYFWNPHNLTDMAINMSFSGTDLSLTGYSICTNFDYINIPDSGNDMCNTFEMNTTISIPFVSNPIYTYAKVVVTNMTYKVENFSAQNLPDQSSMYVDYILDPSIPINTQELRFPDNVHYDFLFDYNSSQHQLNGIFLGELIKRNGMFLKNENQPFTPESMSGEIASLMNSFTIAPDGNHTTRVGLIAYATNVTVYLQLNKTTNYDDFVNLLFNLADNVNPDDSGGKVQPALLQASNIIPSANDRSRVPIIVLFAAAYDPDGLDGAVTISNRIKADGISIVAVNYDFENGYMASMLKLIASPGYYYPANADILFGKISYAFTQINCVCPTGYTQFFVNNTNWGNITKYADCFFSDGALALPNLAERVCSSRNSGSLIALTSQKRFDFFTDQFLPLDHAISKKKQLTIGLHKSSTDGQWKWWGYNGTEYPYANYPPMATPAPNDNYGYMWNWYGFNWTLQTGKDFSYSYICQQQGCDVNNFCDIALKAHVKI</sequence>
<evidence type="ECO:0000313" key="3">
    <source>
        <dbReference type="Proteomes" id="UP000887578"/>
    </source>
</evidence>
<dbReference type="Proteomes" id="UP000887578">
    <property type="component" value="Unplaced"/>
</dbReference>
<name>A0A914PST0_9BILA</name>
<evidence type="ECO:0000259" key="2">
    <source>
        <dbReference type="PROSITE" id="PS50234"/>
    </source>
</evidence>
<dbReference type="Pfam" id="PF00092">
    <property type="entry name" value="VWA"/>
    <property type="match status" value="1"/>
</dbReference>
<dbReference type="InterPro" id="IPR002035">
    <property type="entry name" value="VWF_A"/>
</dbReference>
<dbReference type="PROSITE" id="PS50234">
    <property type="entry name" value="VWFA"/>
    <property type="match status" value="1"/>
</dbReference>
<dbReference type="CDD" id="cd00037">
    <property type="entry name" value="CLECT"/>
    <property type="match status" value="1"/>
</dbReference>
<organism evidence="3 4">
    <name type="scientific">Panagrolaimus davidi</name>
    <dbReference type="NCBI Taxonomy" id="227884"/>
    <lineage>
        <taxon>Eukaryota</taxon>
        <taxon>Metazoa</taxon>
        <taxon>Ecdysozoa</taxon>
        <taxon>Nematoda</taxon>
        <taxon>Chromadorea</taxon>
        <taxon>Rhabditida</taxon>
        <taxon>Tylenchina</taxon>
        <taxon>Panagrolaimomorpha</taxon>
        <taxon>Panagrolaimoidea</taxon>
        <taxon>Panagrolaimidae</taxon>
        <taxon>Panagrolaimus</taxon>
    </lineage>
</organism>
<dbReference type="PANTHER" id="PTHR31024:SF3">
    <property type="entry name" value="C-TYPE LECTIN-RELATED"/>
    <property type="match status" value="1"/>
</dbReference>
<dbReference type="SUPFAM" id="SSF56436">
    <property type="entry name" value="C-type lectin-like"/>
    <property type="match status" value="1"/>
</dbReference>
<protein>
    <submittedName>
        <fullName evidence="4">VWFA domain-containing protein</fullName>
    </submittedName>
</protein>
<evidence type="ECO:0000313" key="4">
    <source>
        <dbReference type="WBParaSite" id="PDA_v2.g21733.t1"/>
    </source>
</evidence>
<proteinExistence type="predicted"/>
<keyword evidence="3" id="KW-1185">Reference proteome</keyword>
<accession>A0A914PST0</accession>
<keyword evidence="1" id="KW-0732">Signal</keyword>
<feature type="domain" description="VWFA" evidence="2">
    <location>
        <begin position="267"/>
        <end position="447"/>
    </location>
</feature>
<dbReference type="InterPro" id="IPR036465">
    <property type="entry name" value="vWFA_dom_sf"/>
</dbReference>
<dbReference type="SMART" id="SM00327">
    <property type="entry name" value="VWA"/>
    <property type="match status" value="1"/>
</dbReference>